<dbReference type="Pfam" id="PF08447">
    <property type="entry name" value="PAS_3"/>
    <property type="match status" value="1"/>
</dbReference>
<dbReference type="Pfam" id="PF00563">
    <property type="entry name" value="EAL"/>
    <property type="match status" value="1"/>
</dbReference>
<dbReference type="InterPro" id="IPR001633">
    <property type="entry name" value="EAL_dom"/>
</dbReference>
<dbReference type="InterPro" id="IPR000160">
    <property type="entry name" value="GGDEF_dom"/>
</dbReference>
<dbReference type="InterPro" id="IPR000014">
    <property type="entry name" value="PAS"/>
</dbReference>
<dbReference type="SMART" id="SM00091">
    <property type="entry name" value="PAS"/>
    <property type="match status" value="2"/>
</dbReference>
<dbReference type="Pfam" id="PF13426">
    <property type="entry name" value="PAS_9"/>
    <property type="match status" value="1"/>
</dbReference>
<accession>A0AAP9VUY0</accession>
<keyword evidence="4" id="KW-1133">Transmembrane helix</keyword>
<dbReference type="PANTHER" id="PTHR44757">
    <property type="entry name" value="DIGUANYLATE CYCLASE DGCP"/>
    <property type="match status" value="1"/>
</dbReference>
<dbReference type="Pfam" id="PF00990">
    <property type="entry name" value="GGDEF"/>
    <property type="match status" value="1"/>
</dbReference>
<dbReference type="InterPro" id="IPR035965">
    <property type="entry name" value="PAS-like_dom_sf"/>
</dbReference>
<dbReference type="SMART" id="SM00267">
    <property type="entry name" value="GGDEF"/>
    <property type="match status" value="1"/>
</dbReference>
<evidence type="ECO:0000313" key="9">
    <source>
        <dbReference type="EMBL" id="QNR47841.1"/>
    </source>
</evidence>
<evidence type="ECO:0000259" key="6">
    <source>
        <dbReference type="PROSITE" id="PS50113"/>
    </source>
</evidence>
<feature type="transmembrane region" description="Helical" evidence="4">
    <location>
        <begin position="179"/>
        <end position="199"/>
    </location>
</feature>
<feature type="transmembrane region" description="Helical" evidence="4">
    <location>
        <begin position="126"/>
        <end position="147"/>
    </location>
</feature>
<feature type="domain" description="PAC" evidence="6">
    <location>
        <begin position="471"/>
        <end position="525"/>
    </location>
</feature>
<dbReference type="EMBL" id="CP061079">
    <property type="protein sequence ID" value="QNR47841.1"/>
    <property type="molecule type" value="Genomic_DNA"/>
</dbReference>
<dbReference type="InterPro" id="IPR000700">
    <property type="entry name" value="PAS-assoc_C"/>
</dbReference>
<dbReference type="InterPro" id="IPR029787">
    <property type="entry name" value="Nucleotide_cyclase"/>
</dbReference>
<dbReference type="NCBIfam" id="TIGR00254">
    <property type="entry name" value="GGDEF"/>
    <property type="match status" value="1"/>
</dbReference>
<dbReference type="NCBIfam" id="TIGR00229">
    <property type="entry name" value="sensory_box"/>
    <property type="match status" value="2"/>
</dbReference>
<proteinExistence type="predicted"/>
<sequence>MTLSTGPSGPFVEPRVVRKQYAMEMAVERTRLLYQGSLLPTLFMLLNGLVCAWLLWSPERYWLVSVWMVWLLALVALRVIQVAAFDSAIPSRQAQPVWRRMFLLGSAVSGLTLACAGIALMPTDNFLQQAWVFGLIGAAILSASVAYAVSLPAFLSFTLPCLLPAIGYLFWGGDEQQRGWGWLGLILLVSLSVVAWQVNRLIQVGLLRRFQNQALIEHLQQAQSRSEQLNSELLREVEQRRRAEEELREAQVGLESRVAQRSLELDAANQALSKSEARLALALKASQLGLWDWNLQTDEVHHSHIKELFGLEPEFVRAMLSHLKPLLHPEDLPLLKRALVEHLKGRTEDYLVEYRVRHGDGHWVWIEDRGRAVERGPGGRVLRMVGTRRDISASKQQEEQRRLSAMVFEAASEGIVILDPDYVLLAANQAFSRVTGYQIEDMLGRNVVDLPCSRDARRHYPVIHQALEQHGSWQGELVEARKNGELYPQWLQLNVVRDTRGNISHIVGFFADLSARRESEERMRYLTHYDELTGLANRSLFRERLREAHQRMRQGGRSLALVHINLDRFKLLNDSLGHDVADQLLQKMARRLVNALPEADTIARLSGDEFAVLFDAYGSLSSLTRVATRLSAKLRLPITVEGHELVVSASMGISMLPDSAREIPALISQANIAMQHAKHLGGNNFQFYTASLQASTLERLQLENQLRKAVEERQLKVFYQPKLCLATGRLNAAEALVRWDHPDLGRVPPGDFIGLAEEIGLIGPIGEFVLRQACWQACEWQRQGLPAIRVSVNLSVHQLRQGKLVSLVRSVLEETGLAPHFLELELTESHLLDSVEHIVSTFQQLRDLGVKLAIDDFGTGYSSLSYLKRIPVDYVKIDQAFIRGLSEGGADAAITRAIIAMAHGLSLKVVAEGVEHPGQLAFLKEQKCDEVQGYLISRPVEAEGLAALLRAETL</sequence>
<reference evidence="9 10" key="1">
    <citation type="submission" date="2020-09" db="EMBL/GenBank/DDBJ databases">
        <title>The Genome Sequence of Pseudomonas chlororaphis strain Qlu-1 - A phenazine-derivative-producing strain.</title>
        <authorList>
            <person name="Li L."/>
            <person name="Liu K."/>
        </authorList>
    </citation>
    <scope>NUCLEOTIDE SEQUENCE [LARGE SCALE GENOMIC DNA]</scope>
    <source>
        <strain evidence="10">qlu-1</strain>
    </source>
</reference>
<feature type="domain" description="PAC" evidence="6">
    <location>
        <begin position="350"/>
        <end position="403"/>
    </location>
</feature>
<dbReference type="CDD" id="cd01948">
    <property type="entry name" value="EAL"/>
    <property type="match status" value="1"/>
</dbReference>
<dbReference type="PANTHER" id="PTHR44757:SF2">
    <property type="entry name" value="BIOFILM ARCHITECTURE MAINTENANCE PROTEIN MBAA"/>
    <property type="match status" value="1"/>
</dbReference>
<evidence type="ECO:0000256" key="1">
    <source>
        <dbReference type="ARBA" id="ARBA00012282"/>
    </source>
</evidence>
<keyword evidence="4" id="KW-0472">Membrane</keyword>
<dbReference type="FunFam" id="3.20.20.450:FF:000001">
    <property type="entry name" value="Cyclic di-GMP phosphodiesterase yahA"/>
    <property type="match status" value="1"/>
</dbReference>
<feature type="transmembrane region" description="Helical" evidence="4">
    <location>
        <begin position="101"/>
        <end position="120"/>
    </location>
</feature>
<feature type="transmembrane region" description="Helical" evidence="4">
    <location>
        <begin position="32"/>
        <end position="55"/>
    </location>
</feature>
<feature type="coiled-coil region" evidence="3">
    <location>
        <begin position="212"/>
        <end position="250"/>
    </location>
</feature>
<feature type="domain" description="GGDEF" evidence="8">
    <location>
        <begin position="557"/>
        <end position="690"/>
    </location>
</feature>
<keyword evidence="2" id="KW-0973">c-di-GMP</keyword>
<dbReference type="SUPFAM" id="SSF55785">
    <property type="entry name" value="PYP-like sensor domain (PAS domain)"/>
    <property type="match status" value="2"/>
</dbReference>
<keyword evidence="4" id="KW-0812">Transmembrane</keyword>
<dbReference type="InterPro" id="IPR013655">
    <property type="entry name" value="PAS_fold_3"/>
</dbReference>
<dbReference type="InterPro" id="IPR035919">
    <property type="entry name" value="EAL_sf"/>
</dbReference>
<dbReference type="InterPro" id="IPR052155">
    <property type="entry name" value="Biofilm_reg_signaling"/>
</dbReference>
<evidence type="ECO:0000256" key="3">
    <source>
        <dbReference type="SAM" id="Coils"/>
    </source>
</evidence>
<organism evidence="9 10">
    <name type="scientific">Pseudomonas chlororaphis</name>
    <dbReference type="NCBI Taxonomy" id="587753"/>
    <lineage>
        <taxon>Bacteria</taxon>
        <taxon>Pseudomonadati</taxon>
        <taxon>Pseudomonadota</taxon>
        <taxon>Gammaproteobacteria</taxon>
        <taxon>Pseudomonadales</taxon>
        <taxon>Pseudomonadaceae</taxon>
        <taxon>Pseudomonas</taxon>
    </lineage>
</organism>
<dbReference type="InterPro" id="IPR001610">
    <property type="entry name" value="PAC"/>
</dbReference>
<dbReference type="Gene3D" id="3.30.450.20">
    <property type="entry name" value="PAS domain"/>
    <property type="match status" value="2"/>
</dbReference>
<evidence type="ECO:0000259" key="7">
    <source>
        <dbReference type="PROSITE" id="PS50883"/>
    </source>
</evidence>
<dbReference type="PROSITE" id="PS50112">
    <property type="entry name" value="PAS"/>
    <property type="match status" value="1"/>
</dbReference>
<evidence type="ECO:0000313" key="10">
    <source>
        <dbReference type="Proteomes" id="UP000516316"/>
    </source>
</evidence>
<dbReference type="InterPro" id="IPR043128">
    <property type="entry name" value="Rev_trsase/Diguanyl_cyclase"/>
</dbReference>
<feature type="domain" description="PAS" evidence="5">
    <location>
        <begin position="400"/>
        <end position="470"/>
    </location>
</feature>
<keyword evidence="3" id="KW-0175">Coiled coil</keyword>
<dbReference type="EC" id="3.1.4.52" evidence="1"/>
<dbReference type="SMART" id="SM00086">
    <property type="entry name" value="PAC"/>
    <property type="match status" value="2"/>
</dbReference>
<dbReference type="SUPFAM" id="SSF55073">
    <property type="entry name" value="Nucleotide cyclase"/>
    <property type="match status" value="1"/>
</dbReference>
<dbReference type="GO" id="GO:0071111">
    <property type="term" value="F:cyclic-guanylate-specific phosphodiesterase activity"/>
    <property type="evidence" value="ECO:0007669"/>
    <property type="project" value="UniProtKB-EC"/>
</dbReference>
<name>A0AAP9VUY0_9PSED</name>
<evidence type="ECO:0000259" key="5">
    <source>
        <dbReference type="PROSITE" id="PS50112"/>
    </source>
</evidence>
<dbReference type="SMART" id="SM00052">
    <property type="entry name" value="EAL"/>
    <property type="match status" value="1"/>
</dbReference>
<dbReference type="AlphaFoldDB" id="A0AAP9VUY0"/>
<dbReference type="SUPFAM" id="SSF141868">
    <property type="entry name" value="EAL domain-like"/>
    <property type="match status" value="1"/>
</dbReference>
<protein>
    <recommendedName>
        <fullName evidence="1">cyclic-guanylate-specific phosphodiesterase</fullName>
        <ecNumber evidence="1">3.1.4.52</ecNumber>
    </recommendedName>
</protein>
<dbReference type="CDD" id="cd00130">
    <property type="entry name" value="PAS"/>
    <property type="match status" value="2"/>
</dbReference>
<dbReference type="Proteomes" id="UP000516316">
    <property type="component" value="Chromosome"/>
</dbReference>
<dbReference type="PROSITE" id="PS50113">
    <property type="entry name" value="PAC"/>
    <property type="match status" value="2"/>
</dbReference>
<dbReference type="PROSITE" id="PS50887">
    <property type="entry name" value="GGDEF"/>
    <property type="match status" value="1"/>
</dbReference>
<dbReference type="Gene3D" id="3.20.20.450">
    <property type="entry name" value="EAL domain"/>
    <property type="match status" value="1"/>
</dbReference>
<gene>
    <name evidence="9" type="ORF">HLB40_30080</name>
</gene>
<feature type="domain" description="EAL" evidence="7">
    <location>
        <begin position="699"/>
        <end position="953"/>
    </location>
</feature>
<dbReference type="CDD" id="cd01949">
    <property type="entry name" value="GGDEF"/>
    <property type="match status" value="1"/>
</dbReference>
<feature type="transmembrane region" description="Helical" evidence="4">
    <location>
        <begin position="61"/>
        <end position="80"/>
    </location>
</feature>
<evidence type="ECO:0000259" key="8">
    <source>
        <dbReference type="PROSITE" id="PS50887"/>
    </source>
</evidence>
<dbReference type="PROSITE" id="PS50883">
    <property type="entry name" value="EAL"/>
    <property type="match status" value="1"/>
</dbReference>
<dbReference type="Gene3D" id="3.30.70.270">
    <property type="match status" value="1"/>
</dbReference>
<dbReference type="RefSeq" id="WP_101284026.1">
    <property type="nucleotide sequence ID" value="NZ_CP025309.1"/>
</dbReference>
<evidence type="ECO:0000256" key="2">
    <source>
        <dbReference type="ARBA" id="ARBA00022636"/>
    </source>
</evidence>
<evidence type="ECO:0000256" key="4">
    <source>
        <dbReference type="SAM" id="Phobius"/>
    </source>
</evidence>
<feature type="transmembrane region" description="Helical" evidence="4">
    <location>
        <begin position="154"/>
        <end position="173"/>
    </location>
</feature>